<dbReference type="InterPro" id="IPR029058">
    <property type="entry name" value="AB_hydrolase_fold"/>
</dbReference>
<evidence type="ECO:0000313" key="1">
    <source>
        <dbReference type="EMBL" id="EXM14618.1"/>
    </source>
</evidence>
<organism evidence="1">
    <name type="scientific">Fusarium oxysporum f. sp. vasinfectum 25433</name>
    <dbReference type="NCBI Taxonomy" id="1089449"/>
    <lineage>
        <taxon>Eukaryota</taxon>
        <taxon>Fungi</taxon>
        <taxon>Dikarya</taxon>
        <taxon>Ascomycota</taxon>
        <taxon>Pezizomycotina</taxon>
        <taxon>Sordariomycetes</taxon>
        <taxon>Hypocreomycetidae</taxon>
        <taxon>Hypocreales</taxon>
        <taxon>Nectriaceae</taxon>
        <taxon>Fusarium</taxon>
        <taxon>Fusarium oxysporum species complex</taxon>
    </lineage>
</organism>
<dbReference type="OrthoDB" id="408631at2759"/>
<name>X0KM28_FUSOX</name>
<dbReference type="Proteomes" id="UP000030701">
    <property type="component" value="Unassembled WGS sequence"/>
</dbReference>
<dbReference type="AlphaFoldDB" id="X0KM28"/>
<dbReference type="SUPFAM" id="SSF53474">
    <property type="entry name" value="alpha/beta-Hydrolases"/>
    <property type="match status" value="1"/>
</dbReference>
<reference evidence="1" key="1">
    <citation type="submission" date="2011-11" db="EMBL/GenBank/DDBJ databases">
        <title>The Genome Sequence of Fusarium oxysporum Cotton.</title>
        <authorList>
            <consortium name="The Broad Institute Genome Sequencing Platform"/>
            <person name="Ma L.-J."/>
            <person name="Gale L.R."/>
            <person name="Schwartz D.C."/>
            <person name="Zhou S."/>
            <person name="Corby-Kistler H."/>
            <person name="Young S.K."/>
            <person name="Zeng Q."/>
            <person name="Gargeya S."/>
            <person name="Fitzgerald M."/>
            <person name="Haas B."/>
            <person name="Abouelleil A."/>
            <person name="Alvarado L."/>
            <person name="Arachchi H.M."/>
            <person name="Berlin A."/>
            <person name="Brown A."/>
            <person name="Chapman S.B."/>
            <person name="Chen Z."/>
            <person name="Dunbar C."/>
            <person name="Freedman E."/>
            <person name="Gearin G."/>
            <person name="Goldberg J."/>
            <person name="Griggs A."/>
            <person name="Gujja S."/>
            <person name="Heiman D."/>
            <person name="Howarth C."/>
            <person name="Larson L."/>
            <person name="Lui A."/>
            <person name="MacDonald P.J.P."/>
            <person name="Montmayeur A."/>
            <person name="Murphy C."/>
            <person name="Neiman D."/>
            <person name="Pearson M."/>
            <person name="Priest M."/>
            <person name="Roberts A."/>
            <person name="Saif S."/>
            <person name="Shea T."/>
            <person name="Shenoy N."/>
            <person name="Sisk P."/>
            <person name="Stolte C."/>
            <person name="Sykes S."/>
            <person name="Wortman J."/>
            <person name="Nusbaum C."/>
            <person name="Birren B."/>
        </authorList>
    </citation>
    <scope>NUCLEOTIDE SEQUENCE [LARGE SCALE GENOMIC DNA]</scope>
    <source>
        <strain evidence="1">25433</strain>
    </source>
</reference>
<sequence length="92" mass="10187">MDPSFEEAYSKKGRPPGFLGLEVDKLKEMAKLAADRPDGIIETEHTIPLNMGFCSRNLIYQPSAPSASYPIIVLFYGGGYYLAFPEIEVELA</sequence>
<reference evidence="1" key="2">
    <citation type="submission" date="2014-03" db="EMBL/GenBank/DDBJ databases">
        <title>The Genome Annotation of Fusarium oxysporum Cotton.</title>
        <authorList>
            <consortium name="The Broad Institute Genomics Platform"/>
            <person name="Ma L.-J."/>
            <person name="Corby-Kistler H."/>
            <person name="Broz K."/>
            <person name="Gale L.R."/>
            <person name="Jonkers W."/>
            <person name="O'Donnell K."/>
            <person name="Ploetz R."/>
            <person name="Steinberg C."/>
            <person name="Schwartz D.C."/>
            <person name="VanEtten H."/>
            <person name="Zhou S."/>
            <person name="Young S.K."/>
            <person name="Zeng Q."/>
            <person name="Gargeya S."/>
            <person name="Fitzgerald M."/>
            <person name="Abouelleil A."/>
            <person name="Alvarado L."/>
            <person name="Chapman S.B."/>
            <person name="Gainer-Dewar J."/>
            <person name="Goldberg J."/>
            <person name="Griggs A."/>
            <person name="Gujja S."/>
            <person name="Hansen M."/>
            <person name="Howarth C."/>
            <person name="Imamovic A."/>
            <person name="Ireland A."/>
            <person name="Larimer J."/>
            <person name="McCowan C."/>
            <person name="Murphy C."/>
            <person name="Pearson M."/>
            <person name="Poon T.W."/>
            <person name="Priest M."/>
            <person name="Roberts A."/>
            <person name="Saif S."/>
            <person name="Shea T."/>
            <person name="Sykes S."/>
            <person name="Wortman J."/>
            <person name="Nusbaum C."/>
            <person name="Birren B."/>
        </authorList>
    </citation>
    <scope>NUCLEOTIDE SEQUENCE</scope>
    <source>
        <strain evidence="1">25433</strain>
    </source>
</reference>
<gene>
    <name evidence="1" type="ORF">FOTG_16987</name>
</gene>
<dbReference type="EMBL" id="KK035241">
    <property type="protein sequence ID" value="EXM14618.1"/>
    <property type="molecule type" value="Genomic_DNA"/>
</dbReference>
<protein>
    <submittedName>
        <fullName evidence="1">Uncharacterized protein</fullName>
    </submittedName>
</protein>
<accession>X0KM28</accession>
<dbReference type="HOGENOM" id="CLU_2413332_0_0_1"/>
<proteinExistence type="predicted"/>